<evidence type="ECO:0000313" key="2">
    <source>
        <dbReference type="Proteomes" id="UP000593892"/>
    </source>
</evidence>
<protein>
    <submittedName>
        <fullName evidence="1">Uncharacterized protein</fullName>
    </submittedName>
</protein>
<dbReference type="AlphaFoldDB" id="A0A7S7NL09"/>
<dbReference type="Proteomes" id="UP000593892">
    <property type="component" value="Chromosome"/>
</dbReference>
<gene>
    <name evidence="1" type="ORF">IRI77_22045</name>
</gene>
<proteinExistence type="predicted"/>
<dbReference type="RefSeq" id="WP_194447174.1">
    <property type="nucleotide sequence ID" value="NZ_CP063849.1"/>
</dbReference>
<accession>A0A7S7NL09</accession>
<keyword evidence="2" id="KW-1185">Reference proteome</keyword>
<dbReference type="KEGG" id="pfer:IRI77_22045"/>
<organism evidence="1 2">
    <name type="scientific">Paludibaculum fermentans</name>
    <dbReference type="NCBI Taxonomy" id="1473598"/>
    <lineage>
        <taxon>Bacteria</taxon>
        <taxon>Pseudomonadati</taxon>
        <taxon>Acidobacteriota</taxon>
        <taxon>Terriglobia</taxon>
        <taxon>Bryobacterales</taxon>
        <taxon>Bryobacteraceae</taxon>
        <taxon>Paludibaculum</taxon>
    </lineage>
</organism>
<reference evidence="1 2" key="1">
    <citation type="submission" date="2020-10" db="EMBL/GenBank/DDBJ databases">
        <title>Complete genome sequence of Paludibaculum fermentans P105T, a facultatively anaerobic acidobacterium capable of dissimilatory Fe(III) reduction.</title>
        <authorList>
            <person name="Dedysh S.N."/>
            <person name="Beletsky A.V."/>
            <person name="Kulichevskaya I.S."/>
            <person name="Mardanov A.V."/>
            <person name="Ravin N.V."/>
        </authorList>
    </citation>
    <scope>NUCLEOTIDE SEQUENCE [LARGE SCALE GENOMIC DNA]</scope>
    <source>
        <strain evidence="1 2">P105</strain>
    </source>
</reference>
<dbReference type="EMBL" id="CP063849">
    <property type="protein sequence ID" value="QOY85504.1"/>
    <property type="molecule type" value="Genomic_DNA"/>
</dbReference>
<sequence length="273" mass="30161">MRILLGLALLAAVGVVIWLYGIRVLSGALDRLSTNRTAVRPLDQLRYDNGVLEMAGVRLDLMVPGSLPSGFNVALSGTGRVTFTYADGEFPCGPGRKQGGPDTLPDVTFKPDAGDQVTLTTEQSRVSWPTPLEMNFMTGSAPSWRRHLYYRLTWLKRSGARLEILWRYQQGFFAADGWRPATVEYGSAGFLRASIVPAEDLRKAATEYLVRVKHWQEADYRLESQGPDSGGSAEVMAAIHRDDERGAQPGAGRSVKLLLDYKTRAVVREIAFQ</sequence>
<evidence type="ECO:0000313" key="1">
    <source>
        <dbReference type="EMBL" id="QOY85504.1"/>
    </source>
</evidence>
<name>A0A7S7NL09_PALFE</name>